<dbReference type="InterPro" id="IPR003591">
    <property type="entry name" value="Leu-rich_rpt_typical-subtyp"/>
</dbReference>
<dbReference type="Pfam" id="PF00560">
    <property type="entry name" value="LRR_1"/>
    <property type="match status" value="1"/>
</dbReference>
<dbReference type="Proteomes" id="UP000887574">
    <property type="component" value="Unplaced"/>
</dbReference>
<dbReference type="InterPro" id="IPR032675">
    <property type="entry name" value="LRR_dom_sf"/>
</dbReference>
<dbReference type="SUPFAM" id="SSF52058">
    <property type="entry name" value="L domain-like"/>
    <property type="match status" value="1"/>
</dbReference>
<evidence type="ECO:0000256" key="1">
    <source>
        <dbReference type="ARBA" id="ARBA00022614"/>
    </source>
</evidence>
<dbReference type="SMART" id="SM00369">
    <property type="entry name" value="LRR_TYP"/>
    <property type="match status" value="2"/>
</dbReference>
<dbReference type="PANTHER" id="PTHR45712:SF22">
    <property type="entry name" value="INSULIN-LIKE GROWTH FACTOR-BINDING PROTEIN COMPLEX ACID LABILE SUBUNIT"/>
    <property type="match status" value="1"/>
</dbReference>
<evidence type="ECO:0000256" key="2">
    <source>
        <dbReference type="ARBA" id="ARBA00022737"/>
    </source>
</evidence>
<evidence type="ECO:0000313" key="4">
    <source>
        <dbReference type="WBParaSite" id="jg3950"/>
    </source>
</evidence>
<dbReference type="PANTHER" id="PTHR45712">
    <property type="entry name" value="AGAP008170-PA"/>
    <property type="match status" value="1"/>
</dbReference>
<name>A0A915ECV8_9BILA</name>
<dbReference type="AlphaFoldDB" id="A0A915ECV8"/>
<dbReference type="WBParaSite" id="jg3950">
    <property type="protein sequence ID" value="jg3950"/>
    <property type="gene ID" value="jg3950"/>
</dbReference>
<dbReference type="InterPro" id="IPR001611">
    <property type="entry name" value="Leu-rich_rpt"/>
</dbReference>
<sequence length="156" mass="17914">MSNNMLTELPMAIGRLSRVRTINFSNNQISKAYKFVLNKIPHLTRLDLSNNNLKTIESYVFSDTSHLQELDLSHNQIIKDFSSSLSEVRSLKHANISNNELEKLEWSEVPDSLTELIVRNNKIGRMSETRPSLNVKVLDLQNNQLNIFSALTFQQL</sequence>
<keyword evidence="3" id="KW-1185">Reference proteome</keyword>
<dbReference type="Pfam" id="PF13855">
    <property type="entry name" value="LRR_8"/>
    <property type="match status" value="1"/>
</dbReference>
<protein>
    <submittedName>
        <fullName evidence="4">Chaoptin</fullName>
    </submittedName>
</protein>
<keyword evidence="1" id="KW-0433">Leucine-rich repeat</keyword>
<dbReference type="Gene3D" id="3.80.10.10">
    <property type="entry name" value="Ribonuclease Inhibitor"/>
    <property type="match status" value="1"/>
</dbReference>
<proteinExistence type="predicted"/>
<dbReference type="InterPro" id="IPR050333">
    <property type="entry name" value="SLRP"/>
</dbReference>
<dbReference type="PROSITE" id="PS51450">
    <property type="entry name" value="LRR"/>
    <property type="match status" value="2"/>
</dbReference>
<dbReference type="PRINTS" id="PR00019">
    <property type="entry name" value="LEURICHRPT"/>
</dbReference>
<organism evidence="3 4">
    <name type="scientific">Ditylenchus dipsaci</name>
    <dbReference type="NCBI Taxonomy" id="166011"/>
    <lineage>
        <taxon>Eukaryota</taxon>
        <taxon>Metazoa</taxon>
        <taxon>Ecdysozoa</taxon>
        <taxon>Nematoda</taxon>
        <taxon>Chromadorea</taxon>
        <taxon>Rhabditida</taxon>
        <taxon>Tylenchina</taxon>
        <taxon>Tylenchomorpha</taxon>
        <taxon>Sphaerularioidea</taxon>
        <taxon>Anguinidae</taxon>
        <taxon>Anguininae</taxon>
        <taxon>Ditylenchus</taxon>
    </lineage>
</organism>
<accession>A0A915ECV8</accession>
<reference evidence="4" key="1">
    <citation type="submission" date="2022-11" db="UniProtKB">
        <authorList>
            <consortium name="WormBaseParasite"/>
        </authorList>
    </citation>
    <scope>IDENTIFICATION</scope>
</reference>
<keyword evidence="2" id="KW-0677">Repeat</keyword>
<evidence type="ECO:0000313" key="3">
    <source>
        <dbReference type="Proteomes" id="UP000887574"/>
    </source>
</evidence>